<feature type="compositionally biased region" description="Low complexity" evidence="1">
    <location>
        <begin position="73"/>
        <end position="84"/>
    </location>
</feature>
<dbReference type="Proteomes" id="UP000194236">
    <property type="component" value="Unassembled WGS sequence"/>
</dbReference>
<feature type="non-terminal residue" evidence="2">
    <location>
        <position position="133"/>
    </location>
</feature>
<organism evidence="2 3">
    <name type="scientific">Euroglyphus maynei</name>
    <name type="common">Mayne's house dust mite</name>
    <dbReference type="NCBI Taxonomy" id="6958"/>
    <lineage>
        <taxon>Eukaryota</taxon>
        <taxon>Metazoa</taxon>
        <taxon>Ecdysozoa</taxon>
        <taxon>Arthropoda</taxon>
        <taxon>Chelicerata</taxon>
        <taxon>Arachnida</taxon>
        <taxon>Acari</taxon>
        <taxon>Acariformes</taxon>
        <taxon>Sarcoptiformes</taxon>
        <taxon>Astigmata</taxon>
        <taxon>Psoroptidia</taxon>
        <taxon>Analgoidea</taxon>
        <taxon>Pyroglyphidae</taxon>
        <taxon>Pyroglyphinae</taxon>
        <taxon>Euroglyphus</taxon>
    </lineage>
</organism>
<gene>
    <name evidence="2" type="ORF">BLA29_011130</name>
</gene>
<evidence type="ECO:0000313" key="2">
    <source>
        <dbReference type="EMBL" id="OTF71483.1"/>
    </source>
</evidence>
<keyword evidence="3" id="KW-1185">Reference proteome</keyword>
<dbReference type="AlphaFoldDB" id="A0A1Y3AUZ2"/>
<sequence>MPFISATAAATICDHSYHSIGGDHNNNNNDEHNQLRTARSPSNSETSSGVSSCCESSDHDQCSDMNETEDVCPPDSPDSGVSGSLVQSPDGKSLYEESDDYYQSIFPTPAKSPVENHDSMKEATTTTVIIPHY</sequence>
<dbReference type="EMBL" id="MUJZ01060828">
    <property type="protein sequence ID" value="OTF71483.1"/>
    <property type="molecule type" value="Genomic_DNA"/>
</dbReference>
<feature type="compositionally biased region" description="Low complexity" evidence="1">
    <location>
        <begin position="40"/>
        <end position="55"/>
    </location>
</feature>
<comment type="caution">
    <text evidence="2">The sequence shown here is derived from an EMBL/GenBank/DDBJ whole genome shotgun (WGS) entry which is preliminary data.</text>
</comment>
<reference evidence="2 3" key="1">
    <citation type="submission" date="2017-03" db="EMBL/GenBank/DDBJ databases">
        <title>Genome Survey of Euroglyphus maynei.</title>
        <authorList>
            <person name="Arlian L.G."/>
            <person name="Morgan M.S."/>
            <person name="Rider S.D."/>
        </authorList>
    </citation>
    <scope>NUCLEOTIDE SEQUENCE [LARGE SCALE GENOMIC DNA]</scope>
    <source>
        <strain evidence="2">Arlian Lab</strain>
        <tissue evidence="2">Whole body</tissue>
    </source>
</reference>
<feature type="compositionally biased region" description="Polar residues" evidence="1">
    <location>
        <begin position="122"/>
        <end position="133"/>
    </location>
</feature>
<feature type="region of interest" description="Disordered" evidence="1">
    <location>
        <begin position="18"/>
        <end position="133"/>
    </location>
</feature>
<proteinExistence type="predicted"/>
<accession>A0A1Y3AUZ2</accession>
<protein>
    <submittedName>
        <fullName evidence="2">Uncharacterized protein</fullName>
    </submittedName>
</protein>
<evidence type="ECO:0000256" key="1">
    <source>
        <dbReference type="SAM" id="MobiDB-lite"/>
    </source>
</evidence>
<name>A0A1Y3AUZ2_EURMA</name>
<evidence type="ECO:0000313" key="3">
    <source>
        <dbReference type="Proteomes" id="UP000194236"/>
    </source>
</evidence>